<accession>A0AAX3BA34</accession>
<dbReference type="Proteomes" id="UP001056539">
    <property type="component" value="Chromosome"/>
</dbReference>
<dbReference type="InterPro" id="IPR007607">
    <property type="entry name" value="BacA/B"/>
</dbReference>
<reference evidence="2" key="2">
    <citation type="submission" date="2022-06" db="EMBL/GenBank/DDBJ databases">
        <title>Thermospira aquatica gen. nov., sp. nov.</title>
        <authorList>
            <person name="Ben Ali Gam Z."/>
            <person name="Labat M."/>
        </authorList>
    </citation>
    <scope>NUCLEOTIDE SEQUENCE</scope>
    <source>
        <strain evidence="2">F1F22</strain>
    </source>
</reference>
<dbReference type="RefSeq" id="WP_271434249.1">
    <property type="nucleotide sequence ID" value="NZ_CP073355.1"/>
</dbReference>
<dbReference type="PANTHER" id="PTHR35024">
    <property type="entry name" value="HYPOTHETICAL CYTOSOLIC PROTEIN"/>
    <property type="match status" value="1"/>
</dbReference>
<gene>
    <name evidence="2" type="ORF">KDW03_06330</name>
</gene>
<evidence type="ECO:0000313" key="3">
    <source>
        <dbReference type="Proteomes" id="UP001056539"/>
    </source>
</evidence>
<comment type="similarity">
    <text evidence="1">Belongs to the bactofilin family.</text>
</comment>
<dbReference type="KEGG" id="taqu:KDW03_06330"/>
<proteinExistence type="inferred from homology"/>
<reference evidence="2" key="1">
    <citation type="submission" date="2021-04" db="EMBL/GenBank/DDBJ databases">
        <authorList>
            <person name="Postec A."/>
        </authorList>
    </citation>
    <scope>NUCLEOTIDE SEQUENCE</scope>
    <source>
        <strain evidence="2">F1F22</strain>
    </source>
</reference>
<dbReference type="Pfam" id="PF04519">
    <property type="entry name" value="Bactofilin"/>
    <property type="match status" value="1"/>
</dbReference>
<dbReference type="AlphaFoldDB" id="A0AAX3BA34"/>
<dbReference type="EMBL" id="CP073355">
    <property type="protein sequence ID" value="URA09122.1"/>
    <property type="molecule type" value="Genomic_DNA"/>
</dbReference>
<name>A0AAX3BA34_9SPIR</name>
<evidence type="ECO:0000256" key="1">
    <source>
        <dbReference type="ARBA" id="ARBA00044755"/>
    </source>
</evidence>
<keyword evidence="3" id="KW-1185">Reference proteome</keyword>
<organism evidence="2 3">
    <name type="scientific">Thermospira aquatica</name>
    <dbReference type="NCBI Taxonomy" id="2828656"/>
    <lineage>
        <taxon>Bacteria</taxon>
        <taxon>Pseudomonadati</taxon>
        <taxon>Spirochaetota</taxon>
        <taxon>Spirochaetia</taxon>
        <taxon>Brevinematales</taxon>
        <taxon>Thermospiraceae</taxon>
        <taxon>Thermospira</taxon>
    </lineage>
</organism>
<protein>
    <submittedName>
        <fullName evidence="2">Polymer-forming cytoskeletal protein</fullName>
    </submittedName>
</protein>
<sequence length="118" mass="13227">MAHNIDRYRDYPTVTKLSNTSEWSGTMRFKTSLRIDGNYEGKIDAEGLLVIGPDAKIKGDIICDEVIVGGEIHGNVHARKRLELFNTAKLYGDIKTPKLKMDDGVIFQGKCEMLPTNK</sequence>
<dbReference type="PANTHER" id="PTHR35024:SF4">
    <property type="entry name" value="POLYMER-FORMING CYTOSKELETAL PROTEIN"/>
    <property type="match status" value="1"/>
</dbReference>
<evidence type="ECO:0000313" key="2">
    <source>
        <dbReference type="EMBL" id="URA09122.1"/>
    </source>
</evidence>